<feature type="chain" id="PRO_5011957073" description="Tetratricopeptide repeat-containing protein" evidence="1">
    <location>
        <begin position="20"/>
        <end position="417"/>
    </location>
</feature>
<dbReference type="OrthoDB" id="625863at2"/>
<dbReference type="Proteomes" id="UP000184048">
    <property type="component" value="Unassembled WGS sequence"/>
</dbReference>
<protein>
    <recommendedName>
        <fullName evidence="4">Tetratricopeptide repeat-containing protein</fullName>
    </recommendedName>
</protein>
<evidence type="ECO:0000313" key="2">
    <source>
        <dbReference type="EMBL" id="SHE84009.1"/>
    </source>
</evidence>
<proteinExistence type="predicted"/>
<keyword evidence="1" id="KW-0732">Signal</keyword>
<dbReference type="STRING" id="1121884.SAMN02745131_01201"/>
<dbReference type="Gene3D" id="1.25.40.10">
    <property type="entry name" value="Tetratricopeptide repeat domain"/>
    <property type="match status" value="2"/>
</dbReference>
<dbReference type="InterPro" id="IPR011990">
    <property type="entry name" value="TPR-like_helical_dom_sf"/>
</dbReference>
<dbReference type="EMBL" id="FQUU01000004">
    <property type="protein sequence ID" value="SHE84009.1"/>
    <property type="molecule type" value="Genomic_DNA"/>
</dbReference>
<gene>
    <name evidence="2" type="ORF">SAMN02745131_01201</name>
</gene>
<sequence length="417" mass="48083">MRKLLLSVLLASSISSVFAQKLDDVQEKISKGKYDEAKEKIDKVLADPKNQINANAWYYKGKVYTELARQDSTGSLTYDAKKEAYDAFKKYQELEPKNTMMVLDQNVGLFSLYDMYYNKGVKNYNNKDYAAAFDQMKNALDIETYIAKRGYSYNGFSFPVLDTQLVNLTASSAYLAKKEDDAIPYFEQLANAKIKDKEYKEVYGLLAEYYAKKNDAAKADKYLALGRELFPDEGYWTALEYGNIPSTDTTKRLARYEQMLQKYPNNFPLALDYATELFNYTYTYDKKPSDYEARQQKLQAALEKAVSLQSSAFANYIMAQHIYNQIYDLDDALRAVRGTTAADKAKKADLVAKTDKKYDEFYTYAQKAFDLYTQDNAHTKAQDKANYRKIINQLIDYHQRKKQADKVASLQEKLKTL</sequence>
<name>A0A1M4WS09_9BACT</name>
<evidence type="ECO:0008006" key="4">
    <source>
        <dbReference type="Google" id="ProtNLM"/>
    </source>
</evidence>
<keyword evidence="3" id="KW-1185">Reference proteome</keyword>
<evidence type="ECO:0000313" key="3">
    <source>
        <dbReference type="Proteomes" id="UP000184048"/>
    </source>
</evidence>
<dbReference type="AlphaFoldDB" id="A0A1M4WS09"/>
<reference evidence="2 3" key="1">
    <citation type="submission" date="2016-11" db="EMBL/GenBank/DDBJ databases">
        <authorList>
            <person name="Jaros S."/>
            <person name="Januszkiewicz K."/>
            <person name="Wedrychowicz H."/>
        </authorList>
    </citation>
    <scope>NUCLEOTIDE SEQUENCE [LARGE SCALE GENOMIC DNA]</scope>
    <source>
        <strain evidence="2 3">DSM 18119</strain>
    </source>
</reference>
<feature type="signal peptide" evidence="1">
    <location>
        <begin position="1"/>
        <end position="19"/>
    </location>
</feature>
<evidence type="ECO:0000256" key="1">
    <source>
        <dbReference type="SAM" id="SignalP"/>
    </source>
</evidence>
<organism evidence="2 3">
    <name type="scientific">Flavisolibacter ginsengisoli DSM 18119</name>
    <dbReference type="NCBI Taxonomy" id="1121884"/>
    <lineage>
        <taxon>Bacteria</taxon>
        <taxon>Pseudomonadati</taxon>
        <taxon>Bacteroidota</taxon>
        <taxon>Chitinophagia</taxon>
        <taxon>Chitinophagales</taxon>
        <taxon>Chitinophagaceae</taxon>
        <taxon>Flavisolibacter</taxon>
    </lineage>
</organism>
<dbReference type="SUPFAM" id="SSF48452">
    <property type="entry name" value="TPR-like"/>
    <property type="match status" value="1"/>
</dbReference>
<dbReference type="RefSeq" id="WP_072834419.1">
    <property type="nucleotide sequence ID" value="NZ_FQUU01000004.1"/>
</dbReference>
<accession>A0A1M4WS09</accession>